<feature type="region of interest" description="Disordered" evidence="2">
    <location>
        <begin position="1"/>
        <end position="33"/>
    </location>
</feature>
<feature type="domain" description="SYO1-like TPR repeats" evidence="3">
    <location>
        <begin position="408"/>
        <end position="635"/>
    </location>
</feature>
<organism evidence="4 5">
    <name type="scientific">Yarrowia lipolytica</name>
    <name type="common">Candida lipolytica</name>
    <dbReference type="NCBI Taxonomy" id="4952"/>
    <lineage>
        <taxon>Eukaryota</taxon>
        <taxon>Fungi</taxon>
        <taxon>Dikarya</taxon>
        <taxon>Ascomycota</taxon>
        <taxon>Saccharomycotina</taxon>
        <taxon>Dipodascomycetes</taxon>
        <taxon>Dipodascales</taxon>
        <taxon>Dipodascales incertae sedis</taxon>
        <taxon>Yarrowia</taxon>
    </lineage>
</organism>
<dbReference type="VEuPathDB" id="FungiDB:YALI0_F18172g"/>
<dbReference type="EMBL" id="CP017558">
    <property type="protein sequence ID" value="AOW07350.1"/>
    <property type="molecule type" value="Genomic_DNA"/>
</dbReference>
<evidence type="ECO:0000256" key="2">
    <source>
        <dbReference type="SAM" id="MobiDB-lite"/>
    </source>
</evidence>
<proteinExistence type="inferred from homology"/>
<evidence type="ECO:0000313" key="4">
    <source>
        <dbReference type="EMBL" id="AOW07350.1"/>
    </source>
</evidence>
<dbReference type="PANTHER" id="PTHR13347:SF1">
    <property type="entry name" value="HEAT REPEAT-CONTAINING PROTEIN 3"/>
    <property type="match status" value="1"/>
</dbReference>
<reference evidence="4 5" key="1">
    <citation type="journal article" date="2016" name="PLoS ONE">
        <title>Sequence Assembly of Yarrowia lipolytica Strain W29/CLIB89 Shows Transposable Element Diversity.</title>
        <authorList>
            <person name="Magnan C."/>
            <person name="Yu J."/>
            <person name="Chang I."/>
            <person name="Jahn E."/>
            <person name="Kanomata Y."/>
            <person name="Wu J."/>
            <person name="Zeller M."/>
            <person name="Oakes M."/>
            <person name="Baldi P."/>
            <person name="Sandmeyer S."/>
        </authorList>
    </citation>
    <scope>NUCLEOTIDE SEQUENCE [LARGE SCALE GENOMIC DNA]</scope>
    <source>
        <strain evidence="5">CLIB89(W29)</strain>
    </source>
</reference>
<dbReference type="InterPro" id="IPR052616">
    <property type="entry name" value="SYO1-like"/>
</dbReference>
<dbReference type="GO" id="GO:0051082">
    <property type="term" value="F:unfolded protein binding"/>
    <property type="evidence" value="ECO:0007669"/>
    <property type="project" value="TreeGrafter"/>
</dbReference>
<feature type="compositionally biased region" description="Basic residues" evidence="2">
    <location>
        <begin position="1"/>
        <end position="12"/>
    </location>
</feature>
<dbReference type="Gene3D" id="1.25.10.10">
    <property type="entry name" value="Leucine-rich Repeat Variant"/>
    <property type="match status" value="1"/>
</dbReference>
<sequence length="638" mass="70072">MAKIKRKAKHTKRDNPIARKASQAAKDDRKDENTRTTKILPLLEKLNGGKPADKCTAIGMITAMVEDPKLRQMLLKESLIQTVIDKLLPDASEEVVMESYGLLRNIVLEEGYDVAVFMFRKNVIKIASDSLEKIVSTCQNIANGSQQIPKGDQFTLLCEFAENILSLLTNMGVTSDDIFDAIASSPAGVQTVAALLELRKTKAELNPKFPSAVLSAAFEYLYTFSESNPEFYKTIPFDYKIYLEDTTLPIAAQVFVWGLHYNICVESQGVGSKGRDASLSEILSRLLIIFNSNSAFADLQAKQDAGSKDGTVVATDKKDMDAIEARSTVNALQVILELITDIAEQVTWSGVTEEPEDVDEDMEVDIPQDIDFGHGDKNGAEGTAATSTINLLLNEASAVIEKALTYAPLESRAMAALNNLAWTMASHEPTKDSEQWQGAAQQLWINVFPMLEKYEGELAIDSLTSAVGVLWAVAAALDSKINSLTVSQSDFILAQIERVTKATETLTADEIADYHQRAVALVGLLAMATGKSGSQESIALVEKVGEYLLQLLEALPQTQTQVALQAVDKIFDIFGDKYPYDGPVFVNKGYLKRLEPLLPKVRHMAKKINKKQNPSLREDADAASQNLMRFIKYKADGN</sequence>
<name>A0A1D8NNY2_YARLL</name>
<comment type="similarity">
    <text evidence="1">Belongs to the nuclear import and ribosome assembly adapter family.</text>
</comment>
<dbReference type="InterPro" id="IPR011989">
    <property type="entry name" value="ARM-like"/>
</dbReference>
<dbReference type="eggNOG" id="ENOG502RYAI">
    <property type="taxonomic scope" value="Eukaryota"/>
</dbReference>
<dbReference type="CDD" id="cd13394">
    <property type="entry name" value="Syo1_like"/>
    <property type="match status" value="1"/>
</dbReference>
<evidence type="ECO:0000259" key="3">
    <source>
        <dbReference type="Pfam" id="PF25567"/>
    </source>
</evidence>
<gene>
    <name evidence="4" type="ORF">YALI1_F24130g</name>
</gene>
<accession>A0A1D8NNY2</accession>
<evidence type="ECO:0000256" key="1">
    <source>
        <dbReference type="ARBA" id="ARBA00049983"/>
    </source>
</evidence>
<dbReference type="Proteomes" id="UP000182444">
    <property type="component" value="Chromosome 1F"/>
</dbReference>
<dbReference type="InterPro" id="IPR016024">
    <property type="entry name" value="ARM-type_fold"/>
</dbReference>
<evidence type="ECO:0000313" key="5">
    <source>
        <dbReference type="Proteomes" id="UP000182444"/>
    </source>
</evidence>
<dbReference type="PANTHER" id="PTHR13347">
    <property type="entry name" value="HEAT REPEAT-CONTAINING PROTEIN 3"/>
    <property type="match status" value="1"/>
</dbReference>
<dbReference type="VEuPathDB" id="FungiDB:YALI1_F24130g"/>
<dbReference type="GO" id="GO:0006606">
    <property type="term" value="P:protein import into nucleus"/>
    <property type="evidence" value="ECO:0007669"/>
    <property type="project" value="TreeGrafter"/>
</dbReference>
<dbReference type="RefSeq" id="XP_505566.3">
    <property type="nucleotide sequence ID" value="XM_505566.3"/>
</dbReference>
<protein>
    <recommendedName>
        <fullName evidence="3">SYO1-like TPR repeats domain-containing protein</fullName>
    </recommendedName>
</protein>
<dbReference type="SUPFAM" id="SSF48371">
    <property type="entry name" value="ARM repeat"/>
    <property type="match status" value="1"/>
</dbReference>
<dbReference type="KEGG" id="yli:2908668"/>
<dbReference type="GeneID" id="2908668"/>
<dbReference type="AlphaFoldDB" id="A0A1D8NNY2"/>
<dbReference type="Pfam" id="PF25567">
    <property type="entry name" value="TPR_SYO1"/>
    <property type="match status" value="1"/>
</dbReference>
<dbReference type="InterPro" id="IPR057990">
    <property type="entry name" value="TPR_SYO1"/>
</dbReference>
<dbReference type="GO" id="GO:0042273">
    <property type="term" value="P:ribosomal large subunit biogenesis"/>
    <property type="evidence" value="ECO:0007669"/>
    <property type="project" value="TreeGrafter"/>
</dbReference>